<dbReference type="PROSITE" id="PS51257">
    <property type="entry name" value="PROKAR_LIPOPROTEIN"/>
    <property type="match status" value="1"/>
</dbReference>
<dbReference type="PROSITE" id="PS50198">
    <property type="entry name" value="PPIC_PPIASE_2"/>
    <property type="match status" value="1"/>
</dbReference>
<feature type="signal peptide" evidence="2">
    <location>
        <begin position="1"/>
        <end position="28"/>
    </location>
</feature>
<dbReference type="Gene3D" id="3.10.50.40">
    <property type="match status" value="1"/>
</dbReference>
<feature type="domain" description="PpiC" evidence="3">
    <location>
        <begin position="196"/>
        <end position="286"/>
    </location>
</feature>
<accession>A0A1I7KQT8</accession>
<dbReference type="PANTHER" id="PTHR47245">
    <property type="entry name" value="PEPTIDYLPROLYL ISOMERASE"/>
    <property type="match status" value="1"/>
</dbReference>
<keyword evidence="1" id="KW-0413">Isomerase</keyword>
<evidence type="ECO:0000259" key="3">
    <source>
        <dbReference type="PROSITE" id="PS50198"/>
    </source>
</evidence>
<dbReference type="Pfam" id="PF13145">
    <property type="entry name" value="Rotamase_2"/>
    <property type="match status" value="1"/>
</dbReference>
<feature type="chain" id="PRO_5010282416" evidence="2">
    <location>
        <begin position="29"/>
        <end position="334"/>
    </location>
</feature>
<keyword evidence="1" id="KW-0697">Rotamase</keyword>
<evidence type="ECO:0000256" key="1">
    <source>
        <dbReference type="PROSITE-ProRule" id="PRU00278"/>
    </source>
</evidence>
<dbReference type="EMBL" id="FPBV01000018">
    <property type="protein sequence ID" value="SFU99803.1"/>
    <property type="molecule type" value="Genomic_DNA"/>
</dbReference>
<gene>
    <name evidence="4" type="ORF">SAMN05421543_11828</name>
</gene>
<evidence type="ECO:0000313" key="4">
    <source>
        <dbReference type="EMBL" id="SFU99803.1"/>
    </source>
</evidence>
<protein>
    <submittedName>
        <fullName evidence="4">Foldase protein PrsA</fullName>
    </submittedName>
</protein>
<dbReference type="eggNOG" id="COG0760">
    <property type="taxonomic scope" value="Bacteria"/>
</dbReference>
<sequence>MQNKRMHALVACLLGVALVAGCGGPGKAANQTGNATGTQNATAAAPIPPEPAYTGPVVATYTGGEVRKDELDRQYNLQVVLPGLQQQESKKDFLTYYVVWYKYLYGKAQQLTGVKTDPAQARQLADQAIQELVGSQYKSADEVKQKMQSLGVSEDDLARLALKSQYLQQYLLDQTKDLQVTDQQAETYYNQHKDDYLQVTVHHILVSSLDQAKQIEAKLKQGADFEKLADQYSTDPAVKDNHGQYADQPVSSFDADFAKAVKTLPIGQISDPVHTQYGYHIIRVDKRTQIPFDQAKDEIKQTLLTQAQNDKEKAIYADAQKAAHIQLKVAEGDL</sequence>
<dbReference type="SUPFAM" id="SSF54534">
    <property type="entry name" value="FKBP-like"/>
    <property type="match status" value="1"/>
</dbReference>
<dbReference type="InterPro" id="IPR000297">
    <property type="entry name" value="PPIase_PpiC"/>
</dbReference>
<evidence type="ECO:0000256" key="2">
    <source>
        <dbReference type="SAM" id="SignalP"/>
    </source>
</evidence>
<dbReference type="PANTHER" id="PTHR47245:SF2">
    <property type="entry name" value="PEPTIDYL-PROLYL CIS-TRANS ISOMERASE HP_0175-RELATED"/>
    <property type="match status" value="1"/>
</dbReference>
<dbReference type="InterPro" id="IPR050245">
    <property type="entry name" value="PrsA_foldase"/>
</dbReference>
<proteinExistence type="predicted"/>
<evidence type="ECO:0000313" key="5">
    <source>
        <dbReference type="Proteomes" id="UP000183508"/>
    </source>
</evidence>
<dbReference type="InterPro" id="IPR046357">
    <property type="entry name" value="PPIase_dom_sf"/>
</dbReference>
<keyword evidence="2" id="KW-0732">Signal</keyword>
<reference evidence="5" key="1">
    <citation type="submission" date="2016-10" db="EMBL/GenBank/DDBJ databases">
        <authorList>
            <person name="Varghese N."/>
        </authorList>
    </citation>
    <scope>NUCLEOTIDE SEQUENCE [LARGE SCALE GENOMIC DNA]</scope>
    <source>
        <strain evidence="5">DSM 17980</strain>
    </source>
</reference>
<dbReference type="GO" id="GO:0003755">
    <property type="term" value="F:peptidyl-prolyl cis-trans isomerase activity"/>
    <property type="evidence" value="ECO:0007669"/>
    <property type="project" value="UniProtKB-KW"/>
</dbReference>
<dbReference type="Proteomes" id="UP000183508">
    <property type="component" value="Unassembled WGS sequence"/>
</dbReference>
<dbReference type="InterPro" id="IPR027304">
    <property type="entry name" value="Trigger_fact/SurA_dom_sf"/>
</dbReference>
<keyword evidence="5" id="KW-1185">Reference proteome</keyword>
<dbReference type="SUPFAM" id="SSF109998">
    <property type="entry name" value="Triger factor/SurA peptide-binding domain-like"/>
    <property type="match status" value="1"/>
</dbReference>
<organism evidence="4 5">
    <name type="scientific">Alicyclobacillus macrosporangiidus</name>
    <dbReference type="NCBI Taxonomy" id="392015"/>
    <lineage>
        <taxon>Bacteria</taxon>
        <taxon>Bacillati</taxon>
        <taxon>Bacillota</taxon>
        <taxon>Bacilli</taxon>
        <taxon>Bacillales</taxon>
        <taxon>Alicyclobacillaceae</taxon>
        <taxon>Alicyclobacillus</taxon>
    </lineage>
</organism>
<name>A0A1I7KQT8_9BACL</name>
<dbReference type="AlphaFoldDB" id="A0A1I7KQT8"/>
<dbReference type="STRING" id="392015.SAMN05421543_11828"/>
<dbReference type="RefSeq" id="WP_175511544.1">
    <property type="nucleotide sequence ID" value="NZ_FPBV01000018.1"/>
</dbReference>